<protein>
    <submittedName>
        <fullName evidence="3">Alpha/beta hydrolase</fullName>
    </submittedName>
</protein>
<dbReference type="EMBL" id="JADQDN010000010">
    <property type="protein sequence ID" value="MBF9197677.1"/>
    <property type="molecule type" value="Genomic_DNA"/>
</dbReference>
<proteinExistence type="predicted"/>
<feature type="domain" description="Serine aminopeptidase S33" evidence="2">
    <location>
        <begin position="57"/>
        <end position="313"/>
    </location>
</feature>
<evidence type="ECO:0000256" key="1">
    <source>
        <dbReference type="SAM" id="MobiDB-lite"/>
    </source>
</evidence>
<sequence>MPYKEVTSSSWNPELDLTVEFITTPNNPVPGEPKLVSVTTRDGIALRAATWMPETEEPQGTVCVLQGRAEFIEKYFEVVGELLDRGFAVVTFDWRGQGLSGRQVSNPRKGHVRRFSDYRHDLEAIRDQILVPHMPEPHFGLAHSMGGAIALNAAYETWIPFRRLVTTTPMIALCIIKRTRISAFFARFLKLFGMGKMFVPGGGETSISTMPFKGNRLTGDPVRYGRNAEAAHAIGPGAIGAPTVSWIDGALRFMKRFADPRYAIKIRLPTLIVAAGADPVCATPATERFASRLKAGRVIVIPGARHEILMERDVIREQFWAAFDAFVPGTPDPVVPGKRDLAEVGLSAEQLDGRGVDPAVARSDDASALGGGAAVPGGDDAAGALDDRDQSRDVVRL</sequence>
<reference evidence="3 4" key="1">
    <citation type="submission" date="2020-11" db="EMBL/GenBank/DDBJ databases">
        <authorList>
            <person name="Kim M.K."/>
        </authorList>
    </citation>
    <scope>NUCLEOTIDE SEQUENCE [LARGE SCALE GENOMIC DNA]</scope>
    <source>
        <strain evidence="3 4">BT290</strain>
    </source>
</reference>
<feature type="region of interest" description="Disordered" evidence="1">
    <location>
        <begin position="355"/>
        <end position="397"/>
    </location>
</feature>
<name>A0ABS0HW32_9HYPH</name>
<dbReference type="SUPFAM" id="SSF53474">
    <property type="entry name" value="alpha/beta-Hydrolases"/>
    <property type="match status" value="1"/>
</dbReference>
<dbReference type="GO" id="GO:0016787">
    <property type="term" value="F:hydrolase activity"/>
    <property type="evidence" value="ECO:0007669"/>
    <property type="project" value="UniProtKB-KW"/>
</dbReference>
<organism evidence="3 4">
    <name type="scientific">Microvirga terrestris</name>
    <dbReference type="NCBI Taxonomy" id="2791024"/>
    <lineage>
        <taxon>Bacteria</taxon>
        <taxon>Pseudomonadati</taxon>
        <taxon>Pseudomonadota</taxon>
        <taxon>Alphaproteobacteria</taxon>
        <taxon>Hyphomicrobiales</taxon>
        <taxon>Methylobacteriaceae</taxon>
        <taxon>Microvirga</taxon>
    </lineage>
</organism>
<comment type="caution">
    <text evidence="3">The sequence shown here is derived from an EMBL/GenBank/DDBJ whole genome shotgun (WGS) entry which is preliminary data.</text>
</comment>
<dbReference type="InterPro" id="IPR022742">
    <property type="entry name" value="Hydrolase_4"/>
</dbReference>
<feature type="compositionally biased region" description="Basic and acidic residues" evidence="1">
    <location>
        <begin position="385"/>
        <end position="397"/>
    </location>
</feature>
<dbReference type="PANTHER" id="PTHR11614">
    <property type="entry name" value="PHOSPHOLIPASE-RELATED"/>
    <property type="match status" value="1"/>
</dbReference>
<keyword evidence="4" id="KW-1185">Reference proteome</keyword>
<keyword evidence="3" id="KW-0378">Hydrolase</keyword>
<evidence type="ECO:0000313" key="4">
    <source>
        <dbReference type="Proteomes" id="UP000611708"/>
    </source>
</evidence>
<dbReference type="InterPro" id="IPR051044">
    <property type="entry name" value="MAG_DAG_Lipase"/>
</dbReference>
<dbReference type="Pfam" id="PF12146">
    <property type="entry name" value="Hydrolase_4"/>
    <property type="match status" value="1"/>
</dbReference>
<dbReference type="Proteomes" id="UP000611708">
    <property type="component" value="Unassembled WGS sequence"/>
</dbReference>
<evidence type="ECO:0000313" key="3">
    <source>
        <dbReference type="EMBL" id="MBF9197677.1"/>
    </source>
</evidence>
<gene>
    <name evidence="3" type="ORF">I2H36_16690</name>
</gene>
<evidence type="ECO:0000259" key="2">
    <source>
        <dbReference type="Pfam" id="PF12146"/>
    </source>
</evidence>
<dbReference type="Gene3D" id="3.40.50.1820">
    <property type="entry name" value="alpha/beta hydrolase"/>
    <property type="match status" value="1"/>
</dbReference>
<dbReference type="InterPro" id="IPR029058">
    <property type="entry name" value="AB_hydrolase_fold"/>
</dbReference>
<accession>A0ABS0HW32</accession>